<sequence>MIGGVIEAMSESAAMISTHGGDPAPFLDMLRQTILATQIYQTYGAAIASGKAPGALSALKLPLKDLDLTRKKGRTAVPLIPLADLLCDQLNTARGVGMMDVDWSVGLAMVAR</sequence>
<protein>
    <recommendedName>
        <fullName evidence="3">Ketopantoate reductase C-terminal domain-containing protein</fullName>
    </recommendedName>
</protein>
<accession>A0A399IVQ1</accession>
<dbReference type="AlphaFoldDB" id="A0A399IVQ1"/>
<keyword evidence="2" id="KW-1185">Reference proteome</keyword>
<dbReference type="InterPro" id="IPR013328">
    <property type="entry name" value="6PGD_dom2"/>
</dbReference>
<dbReference type="EMBL" id="QWJJ01000022">
    <property type="protein sequence ID" value="RII37104.1"/>
    <property type="molecule type" value="Genomic_DNA"/>
</dbReference>
<dbReference type="RefSeq" id="WP_119400639.1">
    <property type="nucleotide sequence ID" value="NZ_QWJJ01000022.1"/>
</dbReference>
<reference evidence="1 2" key="1">
    <citation type="submission" date="2018-08" db="EMBL/GenBank/DDBJ databases">
        <title>Pseudooceanicola sediminis CY03 in the family Rhodobacteracea.</title>
        <authorList>
            <person name="Zhang Y.-J."/>
        </authorList>
    </citation>
    <scope>NUCLEOTIDE SEQUENCE [LARGE SCALE GENOMIC DNA]</scope>
    <source>
        <strain evidence="1 2">CY03</strain>
    </source>
</reference>
<dbReference type="SUPFAM" id="SSF48179">
    <property type="entry name" value="6-phosphogluconate dehydrogenase C-terminal domain-like"/>
    <property type="match status" value="1"/>
</dbReference>
<comment type="caution">
    <text evidence="1">The sequence shown here is derived from an EMBL/GenBank/DDBJ whole genome shotgun (WGS) entry which is preliminary data.</text>
</comment>
<organism evidence="1 2">
    <name type="scientific">Pseudooceanicola sediminis</name>
    <dbReference type="NCBI Taxonomy" id="2211117"/>
    <lineage>
        <taxon>Bacteria</taxon>
        <taxon>Pseudomonadati</taxon>
        <taxon>Pseudomonadota</taxon>
        <taxon>Alphaproteobacteria</taxon>
        <taxon>Rhodobacterales</taxon>
        <taxon>Paracoccaceae</taxon>
        <taxon>Pseudooceanicola</taxon>
    </lineage>
</organism>
<proteinExistence type="predicted"/>
<dbReference type="Proteomes" id="UP000265848">
    <property type="component" value="Unassembled WGS sequence"/>
</dbReference>
<dbReference type="OrthoDB" id="3185659at2"/>
<dbReference type="Gene3D" id="1.10.1040.10">
    <property type="entry name" value="N-(1-d-carboxylethyl)-l-norvaline Dehydrogenase, domain 2"/>
    <property type="match status" value="1"/>
</dbReference>
<evidence type="ECO:0000313" key="1">
    <source>
        <dbReference type="EMBL" id="RII37104.1"/>
    </source>
</evidence>
<evidence type="ECO:0008006" key="3">
    <source>
        <dbReference type="Google" id="ProtNLM"/>
    </source>
</evidence>
<gene>
    <name evidence="1" type="ORF">DL237_19060</name>
</gene>
<evidence type="ECO:0000313" key="2">
    <source>
        <dbReference type="Proteomes" id="UP000265848"/>
    </source>
</evidence>
<dbReference type="InterPro" id="IPR008927">
    <property type="entry name" value="6-PGluconate_DH-like_C_sf"/>
</dbReference>
<name>A0A399IVQ1_9RHOB</name>